<dbReference type="NCBIfam" id="TIGR02073">
    <property type="entry name" value="PBP_1c"/>
    <property type="match status" value="1"/>
</dbReference>
<organism evidence="13">
    <name type="scientific">mine drainage metagenome</name>
    <dbReference type="NCBI Taxonomy" id="410659"/>
    <lineage>
        <taxon>unclassified sequences</taxon>
        <taxon>metagenomes</taxon>
        <taxon>ecological metagenomes</taxon>
    </lineage>
</organism>
<gene>
    <name evidence="12" type="ORF">B1A_19915</name>
    <name evidence="13" type="ORF">B2A_12635</name>
</gene>
<evidence type="ECO:0000256" key="7">
    <source>
        <dbReference type="ARBA" id="ARBA00044770"/>
    </source>
</evidence>
<sequence>MAAGRSALARPWLRRTLRLAALLLIACAVLVAVRLWPRAPLSARLPSSTAVLDARGHLLRLTLAADGQYRLWTPLRQISPQLVQAVLLHEDRYFWWEPGFNPVSLLRGAWVTYVLRRHPQGGSTLTMQLARLLWHMDTRTPWGKLKQIARAVQLEACYSRRDILEAYLNYAPFGGNVQGVGAASLIYFDLPPAALSLPEALTLAVLPQNPSGRGVIDHGLANPSLIAARDALYRRWIAQHPLARREAALFRLPLVMRSTQQLPFRAPWFVEQLLAQRSDSGRDNTWLRTSLDLGLQRVLMRQVQLFAQQRRQQGIDNAAALLVDTRDMGIKAMVGSADYFSRSIDGQVNGTDAKRSPGSALKPFIYGLAFDQGEITPATVLRDVPTAFGAYAPENFDGRFLGPVTAEDALIRSRNIPAVDIAARLSHPGFYDFLRVAGISDLAPEQHYGLALVLGGGDVTMQEMAKLYALLANRGVLHRLRWRADARPGQGTPMLSAAASYMVLNVLQHNPPPEGASVGQPARLPVAWKTGTSSAFRDAWSAGVFGPYVLVVWVGNFDGSSNPALVGGEAAAPLFFNIVHALKATRPALRVYPPQPVPARLRRVSVCLSSGALPTVWCPRRGETWFIPGVSPIKVDTVYRPVMIDTRSGKAVCPPYDPRYDKQQVFEFWPTDLQQVFRAAGIPRRAPPQNPACPYAEAVAGQAPRITSPLLGAVYSLRVGQQMQGEIALSATADADARALYWFAGRSYIGRSLPGHTLFWRPRVAGDYTLRVVDDHGRADVRALRVALVH</sequence>
<dbReference type="InterPro" id="IPR023346">
    <property type="entry name" value="Lysozyme-like_dom_sf"/>
</dbReference>
<protein>
    <recommendedName>
        <fullName evidence="7">peptidoglycan glycosyltransferase</fullName>
        <ecNumber evidence="7">2.4.99.28</ecNumber>
    </recommendedName>
</protein>
<evidence type="ECO:0000259" key="9">
    <source>
        <dbReference type="Pfam" id="PF00905"/>
    </source>
</evidence>
<evidence type="ECO:0000313" key="12">
    <source>
        <dbReference type="EMBL" id="EQD31491.1"/>
    </source>
</evidence>
<feature type="domain" description="Penicillin-binding C-terminal" evidence="11">
    <location>
        <begin position="698"/>
        <end position="780"/>
    </location>
</feature>
<dbReference type="Pfam" id="PF06832">
    <property type="entry name" value="BiPBP_C"/>
    <property type="match status" value="1"/>
</dbReference>
<dbReference type="Gene3D" id="3.40.710.10">
    <property type="entry name" value="DD-peptidase/beta-lactamase superfamily"/>
    <property type="match status" value="1"/>
</dbReference>
<evidence type="ECO:0000256" key="8">
    <source>
        <dbReference type="ARBA" id="ARBA00049902"/>
    </source>
</evidence>
<keyword evidence="1" id="KW-0121">Carboxypeptidase</keyword>
<dbReference type="Pfam" id="PF00912">
    <property type="entry name" value="Transgly"/>
    <property type="match status" value="1"/>
</dbReference>
<evidence type="ECO:0000256" key="5">
    <source>
        <dbReference type="ARBA" id="ARBA00022801"/>
    </source>
</evidence>
<keyword evidence="5" id="KW-0378">Hydrolase</keyword>
<dbReference type="Gene3D" id="1.10.3810.10">
    <property type="entry name" value="Biosynthetic peptidoglycan transglycosylase-like"/>
    <property type="match status" value="1"/>
</dbReference>
<dbReference type="EMBL" id="AUZX01014693">
    <property type="protein sequence ID" value="EQD31491.1"/>
    <property type="molecule type" value="Genomic_DNA"/>
</dbReference>
<evidence type="ECO:0000256" key="3">
    <source>
        <dbReference type="ARBA" id="ARBA00022676"/>
    </source>
</evidence>
<dbReference type="PANTHER" id="PTHR32282">
    <property type="entry name" value="BINDING PROTEIN TRANSPEPTIDASE, PUTATIVE-RELATED"/>
    <property type="match status" value="1"/>
</dbReference>
<dbReference type="InterPro" id="IPR001460">
    <property type="entry name" value="PCN-bd_Tpept"/>
</dbReference>
<dbReference type="GO" id="GO:0006508">
    <property type="term" value="P:proteolysis"/>
    <property type="evidence" value="ECO:0007669"/>
    <property type="project" value="UniProtKB-KW"/>
</dbReference>
<dbReference type="GO" id="GO:0004180">
    <property type="term" value="F:carboxypeptidase activity"/>
    <property type="evidence" value="ECO:0007669"/>
    <property type="project" value="UniProtKB-KW"/>
</dbReference>
<keyword evidence="4" id="KW-0808">Transferase</keyword>
<comment type="caution">
    <text evidence="13">The sequence shown here is derived from an EMBL/GenBank/DDBJ whole genome shotgun (WGS) entry which is preliminary data.</text>
</comment>
<keyword evidence="3" id="KW-0328">Glycosyltransferase</keyword>
<dbReference type="AlphaFoldDB" id="T0YSP7"/>
<dbReference type="PANTHER" id="PTHR32282:SF15">
    <property type="entry name" value="PENICILLIN-BINDING PROTEIN 1C"/>
    <property type="match status" value="1"/>
</dbReference>
<dbReference type="GO" id="GO:0008658">
    <property type="term" value="F:penicillin binding"/>
    <property type="evidence" value="ECO:0007669"/>
    <property type="project" value="InterPro"/>
</dbReference>
<dbReference type="InterPro" id="IPR036950">
    <property type="entry name" value="PBP_transglycosylase"/>
</dbReference>
<dbReference type="InterPro" id="IPR009647">
    <property type="entry name" value="PBP_C"/>
</dbReference>
<dbReference type="EC" id="2.4.99.28" evidence="7"/>
<evidence type="ECO:0000256" key="4">
    <source>
        <dbReference type="ARBA" id="ARBA00022679"/>
    </source>
</evidence>
<evidence type="ECO:0000259" key="10">
    <source>
        <dbReference type="Pfam" id="PF00912"/>
    </source>
</evidence>
<dbReference type="GO" id="GO:0030288">
    <property type="term" value="C:outer membrane-bounded periplasmic space"/>
    <property type="evidence" value="ECO:0007669"/>
    <property type="project" value="TreeGrafter"/>
</dbReference>
<dbReference type="SUPFAM" id="SSF56601">
    <property type="entry name" value="beta-lactamase/transpeptidase-like"/>
    <property type="match status" value="1"/>
</dbReference>
<dbReference type="EMBL" id="AUZZ01009115">
    <property type="protein sequence ID" value="EQD34857.1"/>
    <property type="molecule type" value="Genomic_DNA"/>
</dbReference>
<dbReference type="GO" id="GO:0009252">
    <property type="term" value="P:peptidoglycan biosynthetic process"/>
    <property type="evidence" value="ECO:0007669"/>
    <property type="project" value="InterPro"/>
</dbReference>
<keyword evidence="6" id="KW-0511">Multifunctional enzyme</keyword>
<reference evidence="13" key="1">
    <citation type="submission" date="2013-08" db="EMBL/GenBank/DDBJ databases">
        <authorList>
            <person name="Mendez C."/>
            <person name="Richter M."/>
            <person name="Ferrer M."/>
            <person name="Sanchez J."/>
        </authorList>
    </citation>
    <scope>NUCLEOTIDE SEQUENCE</scope>
</reference>
<evidence type="ECO:0000256" key="6">
    <source>
        <dbReference type="ARBA" id="ARBA00023268"/>
    </source>
</evidence>
<evidence type="ECO:0000256" key="1">
    <source>
        <dbReference type="ARBA" id="ARBA00022645"/>
    </source>
</evidence>
<accession>T0YSP7</accession>
<dbReference type="InterPro" id="IPR011815">
    <property type="entry name" value="PBP_1c"/>
</dbReference>
<evidence type="ECO:0000313" key="13">
    <source>
        <dbReference type="EMBL" id="EQD34857.1"/>
    </source>
</evidence>
<feature type="domain" description="Penicillin-binding protein transpeptidase" evidence="9">
    <location>
        <begin position="319"/>
        <end position="538"/>
    </location>
</feature>
<dbReference type="InterPro" id="IPR050396">
    <property type="entry name" value="Glycosyltr_51/Transpeptidase"/>
</dbReference>
<keyword evidence="2" id="KW-0645">Protease</keyword>
<dbReference type="GO" id="GO:0008955">
    <property type="term" value="F:peptidoglycan glycosyltransferase activity"/>
    <property type="evidence" value="ECO:0007669"/>
    <property type="project" value="UniProtKB-EC"/>
</dbReference>
<reference evidence="13" key="2">
    <citation type="journal article" date="2014" name="ISME J.">
        <title>Microbial stratification in low pH oxic and suboxic macroscopic growths along an acid mine drainage.</title>
        <authorList>
            <person name="Mendez-Garcia C."/>
            <person name="Mesa V."/>
            <person name="Sprenger R.R."/>
            <person name="Richter M."/>
            <person name="Diez M.S."/>
            <person name="Solano J."/>
            <person name="Bargiela R."/>
            <person name="Golyshina O.V."/>
            <person name="Manteca A."/>
            <person name="Ramos J.L."/>
            <person name="Gallego J.R."/>
            <person name="Llorente I."/>
            <person name="Martins Dos Santos V.A."/>
            <person name="Jensen O.N."/>
            <person name="Pelaez A.I."/>
            <person name="Sanchez J."/>
            <person name="Ferrer M."/>
        </authorList>
    </citation>
    <scope>NUCLEOTIDE SEQUENCE</scope>
</reference>
<name>T0YSP7_9ZZZZ</name>
<comment type="catalytic activity">
    <reaction evidence="8">
        <text>[GlcNAc-(1-&gt;4)-Mur2Ac(oyl-L-Ala-gamma-D-Glu-L-Lys-D-Ala-D-Ala)](n)-di-trans,octa-cis-undecaprenyl diphosphate + beta-D-GlcNAc-(1-&gt;4)-Mur2Ac(oyl-L-Ala-gamma-D-Glu-L-Lys-D-Ala-D-Ala)-di-trans,octa-cis-undecaprenyl diphosphate = [GlcNAc-(1-&gt;4)-Mur2Ac(oyl-L-Ala-gamma-D-Glu-L-Lys-D-Ala-D-Ala)](n+1)-di-trans,octa-cis-undecaprenyl diphosphate + di-trans,octa-cis-undecaprenyl diphosphate + H(+)</text>
        <dbReference type="Rhea" id="RHEA:23708"/>
        <dbReference type="Rhea" id="RHEA-COMP:9602"/>
        <dbReference type="Rhea" id="RHEA-COMP:9603"/>
        <dbReference type="ChEBI" id="CHEBI:15378"/>
        <dbReference type="ChEBI" id="CHEBI:58405"/>
        <dbReference type="ChEBI" id="CHEBI:60033"/>
        <dbReference type="ChEBI" id="CHEBI:78435"/>
        <dbReference type="EC" id="2.4.99.28"/>
    </reaction>
</comment>
<dbReference type="Pfam" id="PF00905">
    <property type="entry name" value="Transpeptidase"/>
    <property type="match status" value="1"/>
</dbReference>
<feature type="domain" description="Glycosyl transferase family 51" evidence="10">
    <location>
        <begin position="66"/>
        <end position="213"/>
    </location>
</feature>
<dbReference type="SUPFAM" id="SSF53955">
    <property type="entry name" value="Lysozyme-like"/>
    <property type="match status" value="1"/>
</dbReference>
<dbReference type="InterPro" id="IPR001264">
    <property type="entry name" value="Glyco_trans_51"/>
</dbReference>
<evidence type="ECO:0000259" key="11">
    <source>
        <dbReference type="Pfam" id="PF06832"/>
    </source>
</evidence>
<dbReference type="InterPro" id="IPR012338">
    <property type="entry name" value="Beta-lactam/transpept-like"/>
</dbReference>
<proteinExistence type="predicted"/>
<evidence type="ECO:0000256" key="2">
    <source>
        <dbReference type="ARBA" id="ARBA00022670"/>
    </source>
</evidence>